<keyword evidence="3 6" id="KW-0812">Transmembrane</keyword>
<dbReference type="OrthoDB" id="111636at2759"/>
<dbReference type="GO" id="GO:0140359">
    <property type="term" value="F:ABC-type transporter activity"/>
    <property type="evidence" value="ECO:0007669"/>
    <property type="project" value="InterPro"/>
</dbReference>
<dbReference type="AlphaFoldDB" id="V9EM95"/>
<keyword evidence="5 6" id="KW-0472">Membrane</keyword>
<gene>
    <name evidence="8" type="ORF">F443_14795</name>
</gene>
<comment type="subcellular location">
    <subcellularLocation>
        <location evidence="1">Membrane</location>
        <topology evidence="1">Multi-pass membrane protein</topology>
    </subcellularLocation>
</comment>
<evidence type="ECO:0000256" key="4">
    <source>
        <dbReference type="ARBA" id="ARBA00022989"/>
    </source>
</evidence>
<evidence type="ECO:0000259" key="7">
    <source>
        <dbReference type="Pfam" id="PF01061"/>
    </source>
</evidence>
<comment type="caution">
    <text evidence="8">The sequence shown here is derived from an EMBL/GenBank/DDBJ whole genome shotgun (WGS) entry which is preliminary data.</text>
</comment>
<evidence type="ECO:0000256" key="6">
    <source>
        <dbReference type="SAM" id="Phobius"/>
    </source>
</evidence>
<evidence type="ECO:0000256" key="5">
    <source>
        <dbReference type="ARBA" id="ARBA00023136"/>
    </source>
</evidence>
<feature type="transmembrane region" description="Helical" evidence="6">
    <location>
        <begin position="117"/>
        <end position="135"/>
    </location>
</feature>
<dbReference type="InterPro" id="IPR013525">
    <property type="entry name" value="ABC2_TM"/>
</dbReference>
<dbReference type="Pfam" id="PF01061">
    <property type="entry name" value="ABC2_membrane"/>
    <property type="match status" value="1"/>
</dbReference>
<evidence type="ECO:0000313" key="8">
    <source>
        <dbReference type="EMBL" id="ETI39623.1"/>
    </source>
</evidence>
<name>V9EM95_PHYNI</name>
<dbReference type="EMBL" id="ANIZ01002563">
    <property type="protein sequence ID" value="ETI39623.1"/>
    <property type="molecule type" value="Genomic_DNA"/>
</dbReference>
<evidence type="ECO:0000256" key="1">
    <source>
        <dbReference type="ARBA" id="ARBA00004141"/>
    </source>
</evidence>
<organism evidence="8 9">
    <name type="scientific">Phytophthora nicotianae P1569</name>
    <dbReference type="NCBI Taxonomy" id="1317065"/>
    <lineage>
        <taxon>Eukaryota</taxon>
        <taxon>Sar</taxon>
        <taxon>Stramenopiles</taxon>
        <taxon>Oomycota</taxon>
        <taxon>Peronosporomycetes</taxon>
        <taxon>Peronosporales</taxon>
        <taxon>Peronosporaceae</taxon>
        <taxon>Phytophthora</taxon>
    </lineage>
</organism>
<accession>V9EM95</accession>
<dbReference type="GO" id="GO:0016020">
    <property type="term" value="C:membrane"/>
    <property type="evidence" value="ECO:0007669"/>
    <property type="project" value="UniProtKB-SubCell"/>
</dbReference>
<feature type="domain" description="ABC-2 type transporter transmembrane" evidence="7">
    <location>
        <begin position="97"/>
        <end position="205"/>
    </location>
</feature>
<protein>
    <recommendedName>
        <fullName evidence="7">ABC-2 type transporter transmembrane domain-containing protein</fullName>
    </recommendedName>
</protein>
<dbReference type="Proteomes" id="UP000018721">
    <property type="component" value="Unassembled WGS sequence"/>
</dbReference>
<keyword evidence="4 6" id="KW-1133">Transmembrane helix</keyword>
<dbReference type="eggNOG" id="KOG0065">
    <property type="taxonomic scope" value="Eukaryota"/>
</dbReference>
<sequence>MPRNTAKCRNRIDYFEGIPGVAPLPKGYNLATWMLERIGAGVGNSAGNQTNFVDYFNKGSYRQVLDSEMAKEGVTVPSPDLPEMVFAKKRAATSASQMKFVVTRFFQMYWRTPTYNLTRMILAVFLALLFGLVFVDAEYDSYSGLNSGVGMIFLATLFNSVVAFQSVLRLSCVERASFYRERASQTYNAFWYFLGSTLVEIPYCFSFYFQVYVRHCIDTP</sequence>
<feature type="transmembrane region" description="Helical" evidence="6">
    <location>
        <begin position="147"/>
        <end position="168"/>
    </location>
</feature>
<dbReference type="HOGENOM" id="CLU_109594_0_0_1"/>
<evidence type="ECO:0000256" key="2">
    <source>
        <dbReference type="ARBA" id="ARBA00022448"/>
    </source>
</evidence>
<dbReference type="PANTHER" id="PTHR19241">
    <property type="entry name" value="ATP-BINDING CASSETTE TRANSPORTER"/>
    <property type="match status" value="1"/>
</dbReference>
<feature type="transmembrane region" description="Helical" evidence="6">
    <location>
        <begin position="189"/>
        <end position="209"/>
    </location>
</feature>
<keyword evidence="2" id="KW-0813">Transport</keyword>
<evidence type="ECO:0000313" key="9">
    <source>
        <dbReference type="Proteomes" id="UP000018721"/>
    </source>
</evidence>
<evidence type="ECO:0000256" key="3">
    <source>
        <dbReference type="ARBA" id="ARBA00022692"/>
    </source>
</evidence>
<proteinExistence type="predicted"/>
<keyword evidence="9" id="KW-1185">Reference proteome</keyword>
<reference evidence="8 9" key="1">
    <citation type="submission" date="2013-11" db="EMBL/GenBank/DDBJ databases">
        <title>The Genome Sequence of Phytophthora parasitica P1569.</title>
        <authorList>
            <consortium name="The Broad Institute Genomics Platform"/>
            <person name="Russ C."/>
            <person name="Tyler B."/>
            <person name="Panabieres F."/>
            <person name="Shan W."/>
            <person name="Tripathy S."/>
            <person name="Grunwald N."/>
            <person name="Machado M."/>
            <person name="Johnson C.S."/>
            <person name="Arredondo F."/>
            <person name="Hong C."/>
            <person name="Coffey M."/>
            <person name="Young S.K."/>
            <person name="Zeng Q."/>
            <person name="Gargeya S."/>
            <person name="Fitzgerald M."/>
            <person name="Abouelleil A."/>
            <person name="Alvarado L."/>
            <person name="Chapman S.B."/>
            <person name="Gainer-Dewar J."/>
            <person name="Goldberg J."/>
            <person name="Griggs A."/>
            <person name="Gujja S."/>
            <person name="Hansen M."/>
            <person name="Howarth C."/>
            <person name="Imamovic A."/>
            <person name="Ireland A."/>
            <person name="Larimer J."/>
            <person name="McCowan C."/>
            <person name="Murphy C."/>
            <person name="Pearson M."/>
            <person name="Poon T.W."/>
            <person name="Priest M."/>
            <person name="Roberts A."/>
            <person name="Saif S."/>
            <person name="Shea T."/>
            <person name="Sykes S."/>
            <person name="Wortman J."/>
            <person name="Nusbaum C."/>
            <person name="Birren B."/>
        </authorList>
    </citation>
    <scope>NUCLEOTIDE SEQUENCE [LARGE SCALE GENOMIC DNA]</scope>
    <source>
        <strain evidence="8 9">P1569</strain>
    </source>
</reference>